<dbReference type="SUPFAM" id="SSF47240">
    <property type="entry name" value="Ferritin-like"/>
    <property type="match status" value="1"/>
</dbReference>
<gene>
    <name evidence="1" type="ORF">ABC974_27615</name>
</gene>
<evidence type="ECO:0000313" key="2">
    <source>
        <dbReference type="Proteomes" id="UP001419910"/>
    </source>
</evidence>
<proteinExistence type="predicted"/>
<comment type="caution">
    <text evidence="1">The sequence shown here is derived from an EMBL/GenBank/DDBJ whole genome shotgun (WGS) entry which is preliminary data.</text>
</comment>
<sequence>MFTWARRRYLDILASVYIYNEHRGYQSLDRVLEAVRAKYPDAAAFIAQVEKHRADERKHYLMFRRYFEHLGTMPFAVDRTCGHIDRLIKLTFGCHIDDLDTQAVVASDDLFNRLCRIVMITEIRGMNQVDDLLQSFIVKSDHALIKIFKVVERDEPSHWMPYKAWLEAHDGGMPRLSERIADAWVHRSLIFVKLPLLYLNPWLKRRTDWQDSRDTLPAERLLAA</sequence>
<dbReference type="InterPro" id="IPR009078">
    <property type="entry name" value="Ferritin-like_SF"/>
</dbReference>
<reference evidence="1 2" key="1">
    <citation type="submission" date="2024-05" db="EMBL/GenBank/DDBJ databases">
        <authorList>
            <person name="Liu Q."/>
            <person name="Xin Y.-H."/>
        </authorList>
    </citation>
    <scope>NUCLEOTIDE SEQUENCE [LARGE SCALE GENOMIC DNA]</scope>
    <source>
        <strain evidence="1 2">CGMCC 1.10181</strain>
    </source>
</reference>
<name>A0ABU9YC84_9SPHN</name>
<dbReference type="Proteomes" id="UP001419910">
    <property type="component" value="Unassembled WGS sequence"/>
</dbReference>
<dbReference type="RefSeq" id="WP_343892361.1">
    <property type="nucleotide sequence ID" value="NZ_BAAAEH010000058.1"/>
</dbReference>
<evidence type="ECO:0000313" key="1">
    <source>
        <dbReference type="EMBL" id="MEN2793418.1"/>
    </source>
</evidence>
<protein>
    <submittedName>
        <fullName evidence="1">Ferritin-like domain-containing protein</fullName>
    </submittedName>
</protein>
<keyword evidence="2" id="KW-1185">Reference proteome</keyword>
<organism evidence="1 2">
    <name type="scientific">Sphingomonas oligophenolica</name>
    <dbReference type="NCBI Taxonomy" id="301154"/>
    <lineage>
        <taxon>Bacteria</taxon>
        <taxon>Pseudomonadati</taxon>
        <taxon>Pseudomonadota</taxon>
        <taxon>Alphaproteobacteria</taxon>
        <taxon>Sphingomonadales</taxon>
        <taxon>Sphingomonadaceae</taxon>
        <taxon>Sphingomonas</taxon>
    </lineage>
</organism>
<accession>A0ABU9YC84</accession>
<dbReference type="EMBL" id="JBDIME010000047">
    <property type="protein sequence ID" value="MEN2793418.1"/>
    <property type="molecule type" value="Genomic_DNA"/>
</dbReference>